<reference evidence="16" key="2">
    <citation type="submission" date="2021-04" db="EMBL/GenBank/DDBJ databases">
        <authorList>
            <person name="Gilroy R."/>
        </authorList>
    </citation>
    <scope>NUCLEOTIDE SEQUENCE</scope>
    <source>
        <strain evidence="16">9264</strain>
    </source>
</reference>
<evidence type="ECO:0000256" key="7">
    <source>
        <dbReference type="ARBA" id="ARBA00051538"/>
    </source>
</evidence>
<evidence type="ECO:0000256" key="2">
    <source>
        <dbReference type="ARBA" id="ARBA00022490"/>
    </source>
</evidence>
<reference evidence="16" key="1">
    <citation type="journal article" date="2021" name="PeerJ">
        <title>Extensive microbial diversity within the chicken gut microbiome revealed by metagenomics and culture.</title>
        <authorList>
            <person name="Gilroy R."/>
            <person name="Ravi A."/>
            <person name="Getino M."/>
            <person name="Pursley I."/>
            <person name="Horton D.L."/>
            <person name="Alikhan N.F."/>
            <person name="Baker D."/>
            <person name="Gharbi K."/>
            <person name="Hall N."/>
            <person name="Watson M."/>
            <person name="Adriaenssens E.M."/>
            <person name="Foster-Nyarko E."/>
            <person name="Jarju S."/>
            <person name="Secka A."/>
            <person name="Antonio M."/>
            <person name="Oren A."/>
            <person name="Chaudhuri R.R."/>
            <person name="La Ragione R."/>
            <person name="Hildebrand F."/>
            <person name="Pallen M.J."/>
        </authorList>
    </citation>
    <scope>NUCLEOTIDE SEQUENCE</scope>
    <source>
        <strain evidence="16">9264</strain>
    </source>
</reference>
<dbReference type="Gene3D" id="3.40.630.70">
    <property type="entry name" value="Leucyl/phenylalanyl-tRNA-protein transferase, C-terminal domain"/>
    <property type="match status" value="1"/>
</dbReference>
<dbReference type="GO" id="GO:0030163">
    <property type="term" value="P:protein catabolic process"/>
    <property type="evidence" value="ECO:0007669"/>
    <property type="project" value="UniProtKB-UniRule"/>
</dbReference>
<organism evidence="16 17">
    <name type="scientific">Candidatus Paenalcaligenes intestinipullorum</name>
    <dbReference type="NCBI Taxonomy" id="2838718"/>
    <lineage>
        <taxon>Bacteria</taxon>
        <taxon>Pseudomonadati</taxon>
        <taxon>Pseudomonadota</taxon>
        <taxon>Betaproteobacteria</taxon>
        <taxon>Burkholderiales</taxon>
        <taxon>Alcaligenaceae</taxon>
        <taxon>Paenalcaligenes</taxon>
    </lineage>
</organism>
<keyword evidence="3 15" id="KW-0808">Transferase</keyword>
<evidence type="ECO:0000256" key="6">
    <source>
        <dbReference type="ARBA" id="ARBA00050652"/>
    </source>
</evidence>
<comment type="function">
    <text evidence="8 15">Functions in the N-end rule pathway of protein degradation where it conjugates Leu, Phe and, less efficiently, Met from aminoacyl-tRNAs to the N-termini of proteins containing an N-terminal arginine or lysine.</text>
</comment>
<dbReference type="Gene3D" id="3.30.70.3550">
    <property type="entry name" value="Leucyl/phenylalanyl-tRNA-protein transferase, N-terminal domain"/>
    <property type="match status" value="1"/>
</dbReference>
<evidence type="ECO:0000256" key="4">
    <source>
        <dbReference type="ARBA" id="ARBA00023315"/>
    </source>
</evidence>
<evidence type="ECO:0000256" key="13">
    <source>
        <dbReference type="ARBA" id="ARBA00077165"/>
    </source>
</evidence>
<dbReference type="Proteomes" id="UP000823889">
    <property type="component" value="Unassembled WGS sequence"/>
</dbReference>
<sequence length="252" mass="28456">MQHRLAFLQHDTPFPPVECALPDGLLAVGGDLSVGRLSSAYYQGIFPWYNESDPILWWSPDPRMVLDCEAFKVSRSLGKKCRQIARQEALSDAPIQVLINANFLTIMANCANARAEGTWISTEVMRGYYGLHRVGQAHSIEVWRGSQLMGGLYGVSVGRFFVGESMFYRETDGSKIAVYYLVQLLKRHGIQHIDCQQSTTHLRSLGAANIRREEFLQRLYAARDLPSVFWPAGQLFADGRIRPFNPCLENID</sequence>
<dbReference type="InterPro" id="IPR042203">
    <property type="entry name" value="Leu/Phe-tRNA_Trfase_C"/>
</dbReference>
<dbReference type="FunFam" id="3.30.70.3550:FF:000001">
    <property type="entry name" value="Leucyl/phenylalanyl-tRNA--protein transferase"/>
    <property type="match status" value="1"/>
</dbReference>
<evidence type="ECO:0000256" key="9">
    <source>
        <dbReference type="ARBA" id="ARBA00061535"/>
    </source>
</evidence>
<keyword evidence="4 15" id="KW-0012">Acyltransferase</keyword>
<keyword evidence="2 15" id="KW-0963">Cytoplasm</keyword>
<dbReference type="GO" id="GO:0008914">
    <property type="term" value="F:leucyl-tRNA--protein transferase activity"/>
    <property type="evidence" value="ECO:0007669"/>
    <property type="project" value="UniProtKB-UniRule"/>
</dbReference>
<dbReference type="EMBL" id="DWUQ01000012">
    <property type="protein sequence ID" value="HJD43520.1"/>
    <property type="molecule type" value="Genomic_DNA"/>
</dbReference>
<comment type="similarity">
    <text evidence="9 15">Belongs to the L/F-transferase family.</text>
</comment>
<comment type="catalytic activity">
    <reaction evidence="7 15">
        <text>N-terminal L-lysyl-[protein] + L-leucyl-tRNA(Leu) = N-terminal L-leucyl-L-lysyl-[protein] + tRNA(Leu) + H(+)</text>
        <dbReference type="Rhea" id="RHEA:12340"/>
        <dbReference type="Rhea" id="RHEA-COMP:9613"/>
        <dbReference type="Rhea" id="RHEA-COMP:9622"/>
        <dbReference type="Rhea" id="RHEA-COMP:12670"/>
        <dbReference type="Rhea" id="RHEA-COMP:12671"/>
        <dbReference type="ChEBI" id="CHEBI:15378"/>
        <dbReference type="ChEBI" id="CHEBI:65249"/>
        <dbReference type="ChEBI" id="CHEBI:78442"/>
        <dbReference type="ChEBI" id="CHEBI:78494"/>
        <dbReference type="ChEBI" id="CHEBI:133043"/>
        <dbReference type="EC" id="2.3.2.6"/>
    </reaction>
</comment>
<proteinExistence type="inferred from homology"/>
<dbReference type="InterPro" id="IPR042221">
    <property type="entry name" value="Leu/Phe-tRNA_Trfase_N"/>
</dbReference>
<dbReference type="Pfam" id="PF03588">
    <property type="entry name" value="Leu_Phe_trans"/>
    <property type="match status" value="1"/>
</dbReference>
<dbReference type="EC" id="2.3.2.6" evidence="10 15"/>
<comment type="subcellular location">
    <subcellularLocation>
        <location evidence="1 15">Cytoplasm</location>
    </subcellularLocation>
</comment>
<accession>A0A9D2RET6</accession>
<dbReference type="PANTHER" id="PTHR30098">
    <property type="entry name" value="LEUCYL/PHENYLALANYL-TRNA--PROTEIN TRANSFERASE"/>
    <property type="match status" value="1"/>
</dbReference>
<evidence type="ECO:0000256" key="10">
    <source>
        <dbReference type="ARBA" id="ARBA00066767"/>
    </source>
</evidence>
<protein>
    <recommendedName>
        <fullName evidence="11 15">Leucyl/phenylalanyl-tRNA--protein transferase</fullName>
        <ecNumber evidence="10 15">2.3.2.6</ecNumber>
    </recommendedName>
    <alternativeName>
        <fullName evidence="12 15">L/F-transferase</fullName>
    </alternativeName>
    <alternativeName>
        <fullName evidence="13 15">Leucyltransferase</fullName>
    </alternativeName>
    <alternativeName>
        <fullName evidence="14 15">Phenyalanyltransferase</fullName>
    </alternativeName>
</protein>
<dbReference type="InterPro" id="IPR016181">
    <property type="entry name" value="Acyl_CoA_acyltransferase"/>
</dbReference>
<dbReference type="InterPro" id="IPR004616">
    <property type="entry name" value="Leu/Phe-tRNA_Trfase"/>
</dbReference>
<gene>
    <name evidence="15 16" type="primary">aat</name>
    <name evidence="16" type="ORF">H9906_00635</name>
</gene>
<evidence type="ECO:0000256" key="14">
    <source>
        <dbReference type="ARBA" id="ARBA00083640"/>
    </source>
</evidence>
<dbReference type="SUPFAM" id="SSF55729">
    <property type="entry name" value="Acyl-CoA N-acyltransferases (Nat)"/>
    <property type="match status" value="1"/>
</dbReference>
<comment type="catalytic activity">
    <reaction evidence="6 15">
        <text>N-terminal L-arginyl-[protein] + L-leucyl-tRNA(Leu) = N-terminal L-leucyl-L-arginyl-[protein] + tRNA(Leu) + H(+)</text>
        <dbReference type="Rhea" id="RHEA:50416"/>
        <dbReference type="Rhea" id="RHEA-COMP:9613"/>
        <dbReference type="Rhea" id="RHEA-COMP:9622"/>
        <dbReference type="Rhea" id="RHEA-COMP:12672"/>
        <dbReference type="Rhea" id="RHEA-COMP:12673"/>
        <dbReference type="ChEBI" id="CHEBI:15378"/>
        <dbReference type="ChEBI" id="CHEBI:64719"/>
        <dbReference type="ChEBI" id="CHEBI:78442"/>
        <dbReference type="ChEBI" id="CHEBI:78494"/>
        <dbReference type="ChEBI" id="CHEBI:133044"/>
        <dbReference type="EC" id="2.3.2.6"/>
    </reaction>
</comment>
<name>A0A9D2RET6_9BURK</name>
<dbReference type="HAMAP" id="MF_00688">
    <property type="entry name" value="Leu_Phe_trans"/>
    <property type="match status" value="1"/>
</dbReference>
<evidence type="ECO:0000256" key="8">
    <source>
        <dbReference type="ARBA" id="ARBA00054043"/>
    </source>
</evidence>
<evidence type="ECO:0000313" key="16">
    <source>
        <dbReference type="EMBL" id="HJD43520.1"/>
    </source>
</evidence>
<comment type="catalytic activity">
    <reaction evidence="5 15">
        <text>L-phenylalanyl-tRNA(Phe) + an N-terminal L-alpha-aminoacyl-[protein] = an N-terminal L-phenylalanyl-L-alpha-aminoacyl-[protein] + tRNA(Phe)</text>
        <dbReference type="Rhea" id="RHEA:43632"/>
        <dbReference type="Rhea" id="RHEA-COMP:9668"/>
        <dbReference type="Rhea" id="RHEA-COMP:9699"/>
        <dbReference type="Rhea" id="RHEA-COMP:10636"/>
        <dbReference type="Rhea" id="RHEA-COMP:10637"/>
        <dbReference type="ChEBI" id="CHEBI:78442"/>
        <dbReference type="ChEBI" id="CHEBI:78531"/>
        <dbReference type="ChEBI" id="CHEBI:78597"/>
        <dbReference type="ChEBI" id="CHEBI:83561"/>
        <dbReference type="EC" id="2.3.2.6"/>
    </reaction>
</comment>
<evidence type="ECO:0000256" key="5">
    <source>
        <dbReference type="ARBA" id="ARBA00050607"/>
    </source>
</evidence>
<dbReference type="NCBIfam" id="TIGR00667">
    <property type="entry name" value="aat"/>
    <property type="match status" value="1"/>
</dbReference>
<dbReference type="PANTHER" id="PTHR30098:SF2">
    <property type="entry name" value="LEUCYL_PHENYLALANYL-TRNA--PROTEIN TRANSFERASE"/>
    <property type="match status" value="1"/>
</dbReference>
<comment type="caution">
    <text evidence="16">The sequence shown here is derived from an EMBL/GenBank/DDBJ whole genome shotgun (WGS) entry which is preliminary data.</text>
</comment>
<evidence type="ECO:0000256" key="11">
    <source>
        <dbReference type="ARBA" id="ARBA00074372"/>
    </source>
</evidence>
<evidence type="ECO:0000256" key="3">
    <source>
        <dbReference type="ARBA" id="ARBA00022679"/>
    </source>
</evidence>
<evidence type="ECO:0000313" key="17">
    <source>
        <dbReference type="Proteomes" id="UP000823889"/>
    </source>
</evidence>
<evidence type="ECO:0000256" key="12">
    <source>
        <dbReference type="ARBA" id="ARBA00077136"/>
    </source>
</evidence>
<evidence type="ECO:0000256" key="15">
    <source>
        <dbReference type="HAMAP-Rule" id="MF_00688"/>
    </source>
</evidence>
<dbReference type="AlphaFoldDB" id="A0A9D2RET6"/>
<evidence type="ECO:0000256" key="1">
    <source>
        <dbReference type="ARBA" id="ARBA00004496"/>
    </source>
</evidence>
<dbReference type="GO" id="GO:0005737">
    <property type="term" value="C:cytoplasm"/>
    <property type="evidence" value="ECO:0007669"/>
    <property type="project" value="UniProtKB-SubCell"/>
</dbReference>